<dbReference type="Pfam" id="PF00593">
    <property type="entry name" value="TonB_dep_Rec_b-barrel"/>
    <property type="match status" value="1"/>
</dbReference>
<evidence type="ECO:0000256" key="9">
    <source>
        <dbReference type="ARBA" id="ARBA00023136"/>
    </source>
</evidence>
<dbReference type="Proteomes" id="UP000280346">
    <property type="component" value="Unassembled WGS sequence"/>
</dbReference>
<keyword evidence="4 12" id="KW-1134">Transmembrane beta strand</keyword>
<keyword evidence="8 13" id="KW-0798">TonB box</keyword>
<keyword evidence="6 12" id="KW-0812">Transmembrane</keyword>
<evidence type="ECO:0000256" key="5">
    <source>
        <dbReference type="ARBA" id="ARBA00022496"/>
    </source>
</evidence>
<organism evidence="16 17">
    <name type="scientific">Azospirillum doebereinerae</name>
    <dbReference type="NCBI Taxonomy" id="92933"/>
    <lineage>
        <taxon>Bacteria</taxon>
        <taxon>Pseudomonadati</taxon>
        <taxon>Pseudomonadota</taxon>
        <taxon>Alphaproteobacteria</taxon>
        <taxon>Rhodospirillales</taxon>
        <taxon>Azospirillaceae</taxon>
        <taxon>Azospirillum</taxon>
    </lineage>
</organism>
<proteinExistence type="inferred from homology"/>
<keyword evidence="5" id="KW-0406">Ion transport</keyword>
<dbReference type="GO" id="GO:0009279">
    <property type="term" value="C:cell outer membrane"/>
    <property type="evidence" value="ECO:0007669"/>
    <property type="project" value="UniProtKB-SubCell"/>
</dbReference>
<accession>A0A3S0WJM6</accession>
<keyword evidence="7" id="KW-0408">Iron</keyword>
<dbReference type="GO" id="GO:0015344">
    <property type="term" value="F:siderophore uptake transmembrane transporter activity"/>
    <property type="evidence" value="ECO:0007669"/>
    <property type="project" value="TreeGrafter"/>
</dbReference>
<keyword evidence="9 12" id="KW-0472">Membrane</keyword>
<evidence type="ECO:0000313" key="17">
    <source>
        <dbReference type="Proteomes" id="UP000280346"/>
    </source>
</evidence>
<evidence type="ECO:0000256" key="12">
    <source>
        <dbReference type="PROSITE-ProRule" id="PRU01360"/>
    </source>
</evidence>
<evidence type="ECO:0000256" key="7">
    <source>
        <dbReference type="ARBA" id="ARBA00023004"/>
    </source>
</evidence>
<evidence type="ECO:0000256" key="13">
    <source>
        <dbReference type="RuleBase" id="RU003357"/>
    </source>
</evidence>
<gene>
    <name evidence="16" type="ORF">EJ913_22025</name>
</gene>
<name>A0A3S0WJM6_9PROT</name>
<dbReference type="InterPro" id="IPR036942">
    <property type="entry name" value="Beta-barrel_TonB_sf"/>
</dbReference>
<dbReference type="InterPro" id="IPR039426">
    <property type="entry name" value="TonB-dep_rcpt-like"/>
</dbReference>
<dbReference type="PROSITE" id="PS52016">
    <property type="entry name" value="TONB_DEPENDENT_REC_3"/>
    <property type="match status" value="1"/>
</dbReference>
<dbReference type="PANTHER" id="PTHR32552:SF82">
    <property type="entry name" value="FCUA PROTEIN"/>
    <property type="match status" value="1"/>
</dbReference>
<dbReference type="PANTHER" id="PTHR32552">
    <property type="entry name" value="FERRICHROME IRON RECEPTOR-RELATED"/>
    <property type="match status" value="1"/>
</dbReference>
<keyword evidence="14" id="KW-0732">Signal</keyword>
<comment type="similarity">
    <text evidence="2 12 13">Belongs to the TonB-dependent receptor family.</text>
</comment>
<dbReference type="GO" id="GO:0038023">
    <property type="term" value="F:signaling receptor activity"/>
    <property type="evidence" value="ECO:0007669"/>
    <property type="project" value="InterPro"/>
</dbReference>
<dbReference type="GO" id="GO:0015891">
    <property type="term" value="P:siderophore transport"/>
    <property type="evidence" value="ECO:0007669"/>
    <property type="project" value="InterPro"/>
</dbReference>
<dbReference type="Gene3D" id="2.170.130.10">
    <property type="entry name" value="TonB-dependent receptor, plug domain"/>
    <property type="match status" value="1"/>
</dbReference>
<evidence type="ECO:0000313" key="16">
    <source>
        <dbReference type="EMBL" id="RUQ66514.1"/>
    </source>
</evidence>
<dbReference type="InterPro" id="IPR011662">
    <property type="entry name" value="Secretin/TonB_short_N"/>
</dbReference>
<evidence type="ECO:0000256" key="14">
    <source>
        <dbReference type="SAM" id="SignalP"/>
    </source>
</evidence>
<keyword evidence="10 16" id="KW-0675">Receptor</keyword>
<comment type="subcellular location">
    <subcellularLocation>
        <location evidence="1 12">Cell outer membrane</location>
        <topology evidence="1 12">Multi-pass membrane protein</topology>
    </subcellularLocation>
</comment>
<evidence type="ECO:0000256" key="4">
    <source>
        <dbReference type="ARBA" id="ARBA00022452"/>
    </source>
</evidence>
<dbReference type="EMBL" id="RZIJ01000020">
    <property type="protein sequence ID" value="RUQ66514.1"/>
    <property type="molecule type" value="Genomic_DNA"/>
</dbReference>
<dbReference type="InterPro" id="IPR010105">
    <property type="entry name" value="TonB_sidphr_rcpt"/>
</dbReference>
<keyword evidence="3 12" id="KW-0813">Transport</keyword>
<dbReference type="CDD" id="cd01347">
    <property type="entry name" value="ligand_gated_channel"/>
    <property type="match status" value="1"/>
</dbReference>
<evidence type="ECO:0000256" key="1">
    <source>
        <dbReference type="ARBA" id="ARBA00004571"/>
    </source>
</evidence>
<feature type="signal peptide" evidence="14">
    <location>
        <begin position="1"/>
        <end position="36"/>
    </location>
</feature>
<keyword evidence="11 12" id="KW-0998">Cell outer membrane</keyword>
<dbReference type="InterPro" id="IPR000531">
    <property type="entry name" value="Beta-barrel_TonB"/>
</dbReference>
<keyword evidence="17" id="KW-1185">Reference proteome</keyword>
<evidence type="ECO:0000256" key="2">
    <source>
        <dbReference type="ARBA" id="ARBA00009810"/>
    </source>
</evidence>
<dbReference type="AlphaFoldDB" id="A0A3S0WJM6"/>
<comment type="caution">
    <text evidence="16">The sequence shown here is derived from an EMBL/GenBank/DDBJ whole genome shotgun (WGS) entry which is preliminary data.</text>
</comment>
<dbReference type="SUPFAM" id="SSF56935">
    <property type="entry name" value="Porins"/>
    <property type="match status" value="1"/>
</dbReference>
<dbReference type="NCBIfam" id="TIGR01783">
    <property type="entry name" value="TonB-siderophor"/>
    <property type="match status" value="1"/>
</dbReference>
<evidence type="ECO:0000256" key="10">
    <source>
        <dbReference type="ARBA" id="ARBA00023170"/>
    </source>
</evidence>
<feature type="domain" description="Secretin/TonB short N-terminal" evidence="15">
    <location>
        <begin position="67"/>
        <end position="118"/>
    </location>
</feature>
<dbReference type="RefSeq" id="WP_127002109.1">
    <property type="nucleotide sequence ID" value="NZ_JBNPXW010000018.1"/>
</dbReference>
<sequence>MTEFSTKRRAPWLGRLLATTVLIVPGLILSSAPAPAQQAQQAGTVTFAIAPQSLDGALAAFSAATRIQVLTPGEATRGVSSPGASGRLSARDGLNRLLSGTGLVARFLNDETVTVERVAAQGAVQLDPVQVEANRAATGPSALPQAYAGGQVARGGRLGALGNRDVMDVPFSVTAYTAETVRNQQAETVGEALANDPAVRSSFGYGNFAETFVIRGFPLYGEDIAVDGLYGIAPRQVSAADMYERVELMKGANAFLNGAAPTGTGIGGGINLVPKRADDEPLTRLTATYAMDSRFGGAADIGRRFGEGGMFGVCANLVARDGETAVDGEKRSLLLGTLALDYRGERARVTLDLASQRQRVENGRPVVHLNSNAVPSAPSASKNYAQPWTYSDMRDTFGQIRAEYDILPNVTIHGALGLRHTREDGDYASPTVTNGNGAGTSSRLTVPRQDYASSGQIGLRAEQSTGPVLHRFDVGASLMRTANHNGFEFGASAPTNLNTPIIVARPRTTSSAGVTGEPPKVSEADLKSFYASDTLSILDDRVSLTAGLRQQNLHVKGYNRASGLRTTNYDESALTPVVGLVVKPLKELSLYANRIEGLAQGPTAPTTSVNSGEIFEPYKSVQYEVGGKLDFGRFSASLALFQTSQPSGVTDPVTRLYSVSGKQKNRGVELMLYGEPVDGLRLIGGATVIDPELTNTGNAATEGNDAVGAPRHQFNANVEWDLPFLPAALPKVTLTGRMIHTGAQYVNVANTLKIPSWTRFDLGARMTADVQNRPVTFRAAVENVADKAYWASANGGYLTQGNPLTAKLSMSVDF</sequence>
<dbReference type="Pfam" id="PF07715">
    <property type="entry name" value="Plug"/>
    <property type="match status" value="1"/>
</dbReference>
<feature type="chain" id="PRO_5018729539" evidence="14">
    <location>
        <begin position="37"/>
        <end position="814"/>
    </location>
</feature>
<reference evidence="16 17" key="1">
    <citation type="submission" date="2018-12" db="EMBL/GenBank/DDBJ databases">
        <authorList>
            <person name="Yang Y."/>
        </authorList>
    </citation>
    <scope>NUCLEOTIDE SEQUENCE [LARGE SCALE GENOMIC DNA]</scope>
    <source>
        <strain evidence="16 17">GSF71</strain>
    </source>
</reference>
<keyword evidence="5" id="KW-0410">Iron transport</keyword>
<dbReference type="OrthoDB" id="9760333at2"/>
<dbReference type="Gene3D" id="3.55.50.30">
    <property type="match status" value="1"/>
</dbReference>
<evidence type="ECO:0000259" key="15">
    <source>
        <dbReference type="SMART" id="SM00965"/>
    </source>
</evidence>
<dbReference type="Gene3D" id="2.40.170.20">
    <property type="entry name" value="TonB-dependent receptor, beta-barrel domain"/>
    <property type="match status" value="1"/>
</dbReference>
<dbReference type="InterPro" id="IPR012910">
    <property type="entry name" value="Plug_dom"/>
</dbReference>
<evidence type="ECO:0000256" key="11">
    <source>
        <dbReference type="ARBA" id="ARBA00023237"/>
    </source>
</evidence>
<evidence type="ECO:0000256" key="8">
    <source>
        <dbReference type="ARBA" id="ARBA00023077"/>
    </source>
</evidence>
<evidence type="ECO:0000256" key="3">
    <source>
        <dbReference type="ARBA" id="ARBA00022448"/>
    </source>
</evidence>
<dbReference type="InterPro" id="IPR037066">
    <property type="entry name" value="Plug_dom_sf"/>
</dbReference>
<evidence type="ECO:0000256" key="6">
    <source>
        <dbReference type="ARBA" id="ARBA00022692"/>
    </source>
</evidence>
<dbReference type="SMART" id="SM00965">
    <property type="entry name" value="STN"/>
    <property type="match status" value="1"/>
</dbReference>
<protein>
    <submittedName>
        <fullName evidence="16">TonB-dependent receptor</fullName>
    </submittedName>
</protein>